<accession>A0A4Y7TZY2</accession>
<dbReference type="Proteomes" id="UP000298030">
    <property type="component" value="Unassembled WGS sequence"/>
</dbReference>
<organism evidence="2 3">
    <name type="scientific">Coprinellus micaceus</name>
    <name type="common">Glistening ink-cap mushroom</name>
    <name type="synonym">Coprinus micaceus</name>
    <dbReference type="NCBI Taxonomy" id="71717"/>
    <lineage>
        <taxon>Eukaryota</taxon>
        <taxon>Fungi</taxon>
        <taxon>Dikarya</taxon>
        <taxon>Basidiomycota</taxon>
        <taxon>Agaricomycotina</taxon>
        <taxon>Agaricomycetes</taxon>
        <taxon>Agaricomycetidae</taxon>
        <taxon>Agaricales</taxon>
        <taxon>Agaricineae</taxon>
        <taxon>Psathyrellaceae</taxon>
        <taxon>Coprinellus</taxon>
    </lineage>
</organism>
<dbReference type="EMBL" id="QPFP01000002">
    <property type="protein sequence ID" value="TEB39102.1"/>
    <property type="molecule type" value="Genomic_DNA"/>
</dbReference>
<evidence type="ECO:0000256" key="1">
    <source>
        <dbReference type="SAM" id="MobiDB-lite"/>
    </source>
</evidence>
<comment type="caution">
    <text evidence="2">The sequence shown here is derived from an EMBL/GenBank/DDBJ whole genome shotgun (WGS) entry which is preliminary data.</text>
</comment>
<sequence length="182" mass="20168">MLQAFHDRTSRAPSMLPLTNQTISRRHGWGESDSPLSTWGQTDLSRLTARLDADGNEVPPDEEEDFLERNRTELRVRRARDALAGPLLFDPDGASQPGPQAFGGSLERTVEGLAVRGPVDLSEAPRRRRTTGDLIGKPDVRRRRLDPLPMALDGMVASSKRARYLDDDPVVVVGRWASFAGR</sequence>
<keyword evidence="3" id="KW-1185">Reference proteome</keyword>
<proteinExistence type="predicted"/>
<feature type="compositionally biased region" description="Basic and acidic residues" evidence="1">
    <location>
        <begin position="1"/>
        <end position="10"/>
    </location>
</feature>
<dbReference type="AlphaFoldDB" id="A0A4Y7TZY2"/>
<reference evidence="2 3" key="1">
    <citation type="journal article" date="2019" name="Nat. Ecol. Evol.">
        <title>Megaphylogeny resolves global patterns of mushroom evolution.</title>
        <authorList>
            <person name="Varga T."/>
            <person name="Krizsan K."/>
            <person name="Foldi C."/>
            <person name="Dima B."/>
            <person name="Sanchez-Garcia M."/>
            <person name="Sanchez-Ramirez S."/>
            <person name="Szollosi G.J."/>
            <person name="Szarkandi J.G."/>
            <person name="Papp V."/>
            <person name="Albert L."/>
            <person name="Andreopoulos W."/>
            <person name="Angelini C."/>
            <person name="Antonin V."/>
            <person name="Barry K.W."/>
            <person name="Bougher N.L."/>
            <person name="Buchanan P."/>
            <person name="Buyck B."/>
            <person name="Bense V."/>
            <person name="Catcheside P."/>
            <person name="Chovatia M."/>
            <person name="Cooper J."/>
            <person name="Damon W."/>
            <person name="Desjardin D."/>
            <person name="Finy P."/>
            <person name="Geml J."/>
            <person name="Haridas S."/>
            <person name="Hughes K."/>
            <person name="Justo A."/>
            <person name="Karasinski D."/>
            <person name="Kautmanova I."/>
            <person name="Kiss B."/>
            <person name="Kocsube S."/>
            <person name="Kotiranta H."/>
            <person name="LaButti K.M."/>
            <person name="Lechner B.E."/>
            <person name="Liimatainen K."/>
            <person name="Lipzen A."/>
            <person name="Lukacs Z."/>
            <person name="Mihaltcheva S."/>
            <person name="Morgado L.N."/>
            <person name="Niskanen T."/>
            <person name="Noordeloos M.E."/>
            <person name="Ohm R.A."/>
            <person name="Ortiz-Santana B."/>
            <person name="Ovrebo C."/>
            <person name="Racz N."/>
            <person name="Riley R."/>
            <person name="Savchenko A."/>
            <person name="Shiryaev A."/>
            <person name="Soop K."/>
            <person name="Spirin V."/>
            <person name="Szebenyi C."/>
            <person name="Tomsovsky M."/>
            <person name="Tulloss R.E."/>
            <person name="Uehling J."/>
            <person name="Grigoriev I.V."/>
            <person name="Vagvolgyi C."/>
            <person name="Papp T."/>
            <person name="Martin F.M."/>
            <person name="Miettinen O."/>
            <person name="Hibbett D.S."/>
            <person name="Nagy L.G."/>
        </authorList>
    </citation>
    <scope>NUCLEOTIDE SEQUENCE [LARGE SCALE GENOMIC DNA]</scope>
    <source>
        <strain evidence="2 3">FP101781</strain>
    </source>
</reference>
<dbReference type="OrthoDB" id="2649166at2759"/>
<name>A0A4Y7TZY2_COPMI</name>
<gene>
    <name evidence="2" type="ORF">FA13DRAFT_1725067</name>
</gene>
<feature type="region of interest" description="Disordered" evidence="1">
    <location>
        <begin position="1"/>
        <end position="40"/>
    </location>
</feature>
<evidence type="ECO:0000313" key="2">
    <source>
        <dbReference type="EMBL" id="TEB39102.1"/>
    </source>
</evidence>
<protein>
    <submittedName>
        <fullName evidence="2">Uncharacterized protein</fullName>
    </submittedName>
</protein>
<evidence type="ECO:0000313" key="3">
    <source>
        <dbReference type="Proteomes" id="UP000298030"/>
    </source>
</evidence>